<reference evidence="1 2" key="1">
    <citation type="journal article" date="2011" name="Science">
        <title>The ecoresponsive genome of Daphnia pulex.</title>
        <authorList>
            <person name="Colbourne J.K."/>
            <person name="Pfrender M.E."/>
            <person name="Gilbert D."/>
            <person name="Thomas W.K."/>
            <person name="Tucker A."/>
            <person name="Oakley T.H."/>
            <person name="Tokishita S."/>
            <person name="Aerts A."/>
            <person name="Arnold G.J."/>
            <person name="Basu M.K."/>
            <person name="Bauer D.J."/>
            <person name="Caceres C.E."/>
            <person name="Carmel L."/>
            <person name="Casola C."/>
            <person name="Choi J.H."/>
            <person name="Detter J.C."/>
            <person name="Dong Q."/>
            <person name="Dusheyko S."/>
            <person name="Eads B.D."/>
            <person name="Frohlich T."/>
            <person name="Geiler-Samerotte K.A."/>
            <person name="Gerlach D."/>
            <person name="Hatcher P."/>
            <person name="Jogdeo S."/>
            <person name="Krijgsveld J."/>
            <person name="Kriventseva E.V."/>
            <person name="Kultz D."/>
            <person name="Laforsch C."/>
            <person name="Lindquist E."/>
            <person name="Lopez J."/>
            <person name="Manak J.R."/>
            <person name="Muller J."/>
            <person name="Pangilinan J."/>
            <person name="Patwardhan R.P."/>
            <person name="Pitluck S."/>
            <person name="Pritham E.J."/>
            <person name="Rechtsteiner A."/>
            <person name="Rho M."/>
            <person name="Rogozin I.B."/>
            <person name="Sakarya O."/>
            <person name="Salamov A."/>
            <person name="Schaack S."/>
            <person name="Shapiro H."/>
            <person name="Shiga Y."/>
            <person name="Skalitzky C."/>
            <person name="Smith Z."/>
            <person name="Souvorov A."/>
            <person name="Sung W."/>
            <person name="Tang Z."/>
            <person name="Tsuchiya D."/>
            <person name="Tu H."/>
            <person name="Vos H."/>
            <person name="Wang M."/>
            <person name="Wolf Y.I."/>
            <person name="Yamagata H."/>
            <person name="Yamada T."/>
            <person name="Ye Y."/>
            <person name="Shaw J.R."/>
            <person name="Andrews J."/>
            <person name="Crease T.J."/>
            <person name="Tang H."/>
            <person name="Lucas S.M."/>
            <person name="Robertson H.M."/>
            <person name="Bork P."/>
            <person name="Koonin E.V."/>
            <person name="Zdobnov E.M."/>
            <person name="Grigoriev I.V."/>
            <person name="Lynch M."/>
            <person name="Boore J.L."/>
        </authorList>
    </citation>
    <scope>NUCLEOTIDE SEQUENCE [LARGE SCALE GENOMIC DNA]</scope>
</reference>
<evidence type="ECO:0000313" key="2">
    <source>
        <dbReference type="Proteomes" id="UP000000305"/>
    </source>
</evidence>
<organism evidence="1 2">
    <name type="scientific">Daphnia pulex</name>
    <name type="common">Water flea</name>
    <dbReference type="NCBI Taxonomy" id="6669"/>
    <lineage>
        <taxon>Eukaryota</taxon>
        <taxon>Metazoa</taxon>
        <taxon>Ecdysozoa</taxon>
        <taxon>Arthropoda</taxon>
        <taxon>Crustacea</taxon>
        <taxon>Branchiopoda</taxon>
        <taxon>Diplostraca</taxon>
        <taxon>Cladocera</taxon>
        <taxon>Anomopoda</taxon>
        <taxon>Daphniidae</taxon>
        <taxon>Daphnia</taxon>
    </lineage>
</organism>
<dbReference type="InParanoid" id="E9G3Z4"/>
<accession>E9G3Z4</accession>
<protein>
    <submittedName>
        <fullName evidence="1">Uncharacterized protein</fullName>
    </submittedName>
</protein>
<proteinExistence type="predicted"/>
<dbReference type="HOGENOM" id="CLU_1908814_0_0_1"/>
<name>E9G3Z4_DAPPU</name>
<sequence>MWWGSVENEGGRRGRSRHVDTTFGAALCSGSLRRLNGCPFVSLVSDSITHGRCKVSINIDASHALTLHLAGHRLIKVTKNINPSDEIVGGDRSTPAPAKLVYLVVMTLGYVGWLWPQTCNKEKVTWCKQTAMH</sequence>
<evidence type="ECO:0000313" key="1">
    <source>
        <dbReference type="EMBL" id="EFX85900.1"/>
    </source>
</evidence>
<dbReference type="Proteomes" id="UP000000305">
    <property type="component" value="Unassembled WGS sequence"/>
</dbReference>
<keyword evidence="2" id="KW-1185">Reference proteome</keyword>
<gene>
    <name evidence="1" type="ORF">DAPPUDRAFT_98530</name>
</gene>
<dbReference type="AlphaFoldDB" id="E9G3Z4"/>
<dbReference type="KEGG" id="dpx:DAPPUDRAFT_98530"/>
<dbReference type="EMBL" id="GL732531">
    <property type="protein sequence ID" value="EFX85900.1"/>
    <property type="molecule type" value="Genomic_DNA"/>
</dbReference>